<dbReference type="SUPFAM" id="SSF69255">
    <property type="entry name" value="gp5 N-terminal domain-like"/>
    <property type="match status" value="1"/>
</dbReference>
<dbReference type="AlphaFoldDB" id="A0AAJ6NBC3"/>
<gene>
    <name evidence="1" type="ORF">QJU93_10035</name>
</gene>
<accession>A0AAJ6NBC3</accession>
<reference evidence="1" key="1">
    <citation type="journal article" date="2023" name="Front. Microbiol.">
        <title>Phylogeography and host specificity of Pasteurellaceae pathogenic to sea-farmed fish in the north-east Atlantic.</title>
        <authorList>
            <person name="Gulla S."/>
            <person name="Colquhoun D.J."/>
            <person name="Olsen A.B."/>
            <person name="Spilsberg B."/>
            <person name="Lagesen K."/>
            <person name="Aakesson C.P."/>
            <person name="Strom S."/>
            <person name="Manji F."/>
            <person name="Birkbeck T.H."/>
            <person name="Nilsen H.K."/>
        </authorList>
    </citation>
    <scope>NUCLEOTIDE SEQUENCE</scope>
    <source>
        <strain evidence="1">TW16_20</strain>
    </source>
</reference>
<dbReference type="EMBL" id="JASAYQ010000021">
    <property type="protein sequence ID" value="MDP8173694.1"/>
    <property type="molecule type" value="Genomic_DNA"/>
</dbReference>
<proteinExistence type="predicted"/>
<evidence type="ECO:0000313" key="1">
    <source>
        <dbReference type="EMBL" id="MDP8173694.1"/>
    </source>
</evidence>
<name>A0AAJ6NBC3_9PAST</name>
<evidence type="ECO:0008006" key="3">
    <source>
        <dbReference type="Google" id="ProtNLM"/>
    </source>
</evidence>
<comment type="caution">
    <text evidence="1">The sequence shown here is derived from an EMBL/GenBank/DDBJ whole genome shotgun (WGS) entry which is preliminary data.</text>
</comment>
<sequence>MKIIKNVLVDNEELELAQEQIILELNNTGRGFITVKTDKTCTGKSVIFELGEYDDYYQWFNGFVESEQQAENGYKKLFIRELIAKFERPLNCSLRHVTLQELAKWLTSETGIIFKIPEQNYSTTPIPHFTHTGNGFQLLNNIGRLFRIPHFMWQQSADGSVFVGSWFDSRWAEEDIVLDNDTTLSRSGRSMIIPITPSIRAGTKVNGKRIKKVELNGDNYILNWEELDENGKPLQKNAERQRIEEQFPELAGGYHLAKCGKVVAIADPNNDGDISDPFRPKYAVEIQLLTEDGEDDLTVPVYSAVPLPYTSPASQGGDFCYPEIGTIVELGFQYGRSDRPFIRSYMTEGKTMPSIKPGELLRQQRPEVFERIDQAGNIIKETDQQINEKSYTRIITTDSEEKDIGTAVKNINADNTETVGGNKTTQVVGSITEITASNKSVGVAGTFNERVQGISERLSEVKNRVVAPLSYMGSDGQNIFRLLEDLIQLVGDIAQTTATHDHGGSPPVQASTFKSQNVKALAIKSKLTPIIE</sequence>
<protein>
    <recommendedName>
        <fullName evidence="3">Phage protein</fullName>
    </recommendedName>
</protein>
<dbReference type="RefSeq" id="WP_306384705.1">
    <property type="nucleotide sequence ID" value="NZ_JASAYN010000001.1"/>
</dbReference>
<dbReference type="SUPFAM" id="SSF69349">
    <property type="entry name" value="Phage fibre proteins"/>
    <property type="match status" value="1"/>
</dbReference>
<dbReference type="Proteomes" id="UP001236239">
    <property type="component" value="Unassembled WGS sequence"/>
</dbReference>
<evidence type="ECO:0000313" key="2">
    <source>
        <dbReference type="Proteomes" id="UP001236239"/>
    </source>
</evidence>
<organism evidence="1 2">
    <name type="scientific">Phocoenobacter skyensis</name>
    <dbReference type="NCBI Taxonomy" id="97481"/>
    <lineage>
        <taxon>Bacteria</taxon>
        <taxon>Pseudomonadati</taxon>
        <taxon>Pseudomonadota</taxon>
        <taxon>Gammaproteobacteria</taxon>
        <taxon>Pasteurellales</taxon>
        <taxon>Pasteurellaceae</taxon>
        <taxon>Phocoenobacter</taxon>
    </lineage>
</organism>